<dbReference type="InterPro" id="IPR008869">
    <property type="entry name" value="MlaC/ttg2D"/>
</dbReference>
<keyword evidence="3" id="KW-1185">Reference proteome</keyword>
<keyword evidence="1" id="KW-0732">Signal</keyword>
<dbReference type="AlphaFoldDB" id="A0A6M1SZY8"/>
<organism evidence="2 3">
    <name type="scientific">Halalkalibaculum roseum</name>
    <dbReference type="NCBI Taxonomy" id="2709311"/>
    <lineage>
        <taxon>Bacteria</taxon>
        <taxon>Pseudomonadati</taxon>
        <taxon>Balneolota</taxon>
        <taxon>Balneolia</taxon>
        <taxon>Balneolales</taxon>
        <taxon>Balneolaceae</taxon>
        <taxon>Halalkalibaculum</taxon>
    </lineage>
</organism>
<protein>
    <submittedName>
        <fullName evidence="2">ABC transporter substrate-binding protein</fullName>
    </submittedName>
</protein>
<dbReference type="PANTHER" id="PTHR36573">
    <property type="entry name" value="INTERMEMBRANE PHOSPHOLIPID TRANSPORT SYSTEM BINDING PROTEIN MLAC"/>
    <property type="match status" value="1"/>
</dbReference>
<name>A0A6M1SZY8_9BACT</name>
<feature type="chain" id="PRO_5026976810" evidence="1">
    <location>
        <begin position="28"/>
        <end position="199"/>
    </location>
</feature>
<dbReference type="Gene3D" id="3.10.450.710">
    <property type="entry name" value="Tgt2/MlaC"/>
    <property type="match status" value="1"/>
</dbReference>
<dbReference type="PANTHER" id="PTHR36573:SF1">
    <property type="entry name" value="INTERMEMBRANE PHOSPHOLIPID TRANSPORT SYSTEM BINDING PROTEIN MLAC"/>
    <property type="match status" value="1"/>
</dbReference>
<evidence type="ECO:0000313" key="3">
    <source>
        <dbReference type="Proteomes" id="UP000473278"/>
    </source>
</evidence>
<dbReference type="Proteomes" id="UP000473278">
    <property type="component" value="Unassembled WGS sequence"/>
</dbReference>
<dbReference type="RefSeq" id="WP_165141551.1">
    <property type="nucleotide sequence ID" value="NZ_JAALLT010000003.1"/>
</dbReference>
<dbReference type="InterPro" id="IPR042245">
    <property type="entry name" value="Tgt2/MlaC_sf"/>
</dbReference>
<reference evidence="2 3" key="1">
    <citation type="submission" date="2020-02" db="EMBL/GenBank/DDBJ databases">
        <title>Balneolaceae bacterium YR4-1, complete genome.</title>
        <authorList>
            <person name="Li Y."/>
            <person name="Wu S."/>
        </authorList>
    </citation>
    <scope>NUCLEOTIDE SEQUENCE [LARGE SCALE GENOMIC DNA]</scope>
    <source>
        <strain evidence="2 3">YR4-1</strain>
    </source>
</reference>
<evidence type="ECO:0000313" key="2">
    <source>
        <dbReference type="EMBL" id="NGP76794.1"/>
    </source>
</evidence>
<proteinExistence type="predicted"/>
<gene>
    <name evidence="2" type="ORF">G3570_09130</name>
</gene>
<dbReference type="EMBL" id="JAALLT010000003">
    <property type="protein sequence ID" value="NGP76794.1"/>
    <property type="molecule type" value="Genomic_DNA"/>
</dbReference>
<accession>A0A6M1SZY8</accession>
<sequence length="199" mass="23043">MKSSRNLFLLISLIIFSLSAINSSAAAQRDSTTVRELLEQRDQEIKDLVGPKGTEYTQERREKLKDIINGIIDYEAMASFALQETYDTLTTDQREEFVDLFATIIRDQSLNKLDIYRADVRYDAIKVNDDTAEVTTMVTLDDVRTPVIYDMKYDDQWVVTDMVIDDVSTAGSYRRQFQNIIRKKGYQSLLETLRKRASR</sequence>
<evidence type="ECO:0000256" key="1">
    <source>
        <dbReference type="SAM" id="SignalP"/>
    </source>
</evidence>
<dbReference type="Pfam" id="PF05494">
    <property type="entry name" value="MlaC"/>
    <property type="match status" value="1"/>
</dbReference>
<feature type="signal peptide" evidence="1">
    <location>
        <begin position="1"/>
        <end position="27"/>
    </location>
</feature>
<comment type="caution">
    <text evidence="2">The sequence shown here is derived from an EMBL/GenBank/DDBJ whole genome shotgun (WGS) entry which is preliminary data.</text>
</comment>